<dbReference type="PANTHER" id="PTHR21576">
    <property type="entry name" value="UNCHARACTERIZED NODULIN-LIKE PROTEIN"/>
    <property type="match status" value="1"/>
</dbReference>
<keyword evidence="4 5" id="KW-0472">Membrane</keyword>
<evidence type="ECO:0000256" key="5">
    <source>
        <dbReference type="SAM" id="Phobius"/>
    </source>
</evidence>
<protein>
    <submittedName>
        <fullName evidence="6">ZNF511 protein</fullName>
    </submittedName>
</protein>
<proteinExistence type="predicted"/>
<keyword evidence="2 5" id="KW-0812">Transmembrane</keyword>
<evidence type="ECO:0000256" key="1">
    <source>
        <dbReference type="ARBA" id="ARBA00004141"/>
    </source>
</evidence>
<name>A0A6A2ZYL8_HIBSY</name>
<feature type="transmembrane region" description="Helical" evidence="5">
    <location>
        <begin position="321"/>
        <end position="344"/>
    </location>
</feature>
<evidence type="ECO:0000256" key="2">
    <source>
        <dbReference type="ARBA" id="ARBA00022692"/>
    </source>
</evidence>
<dbReference type="PANTHER" id="PTHR21576:SF73">
    <property type="entry name" value="F1C9.29 PROTEIN-RELATED"/>
    <property type="match status" value="1"/>
</dbReference>
<organism evidence="6 7">
    <name type="scientific">Hibiscus syriacus</name>
    <name type="common">Rose of Sharon</name>
    <dbReference type="NCBI Taxonomy" id="106335"/>
    <lineage>
        <taxon>Eukaryota</taxon>
        <taxon>Viridiplantae</taxon>
        <taxon>Streptophyta</taxon>
        <taxon>Embryophyta</taxon>
        <taxon>Tracheophyta</taxon>
        <taxon>Spermatophyta</taxon>
        <taxon>Magnoliopsida</taxon>
        <taxon>eudicotyledons</taxon>
        <taxon>Gunneridae</taxon>
        <taxon>Pentapetalae</taxon>
        <taxon>rosids</taxon>
        <taxon>malvids</taxon>
        <taxon>Malvales</taxon>
        <taxon>Malvaceae</taxon>
        <taxon>Malvoideae</taxon>
        <taxon>Hibiscus</taxon>
    </lineage>
</organism>
<dbReference type="Proteomes" id="UP000436088">
    <property type="component" value="Unassembled WGS sequence"/>
</dbReference>
<evidence type="ECO:0000256" key="4">
    <source>
        <dbReference type="ARBA" id="ARBA00023136"/>
    </source>
</evidence>
<keyword evidence="3 5" id="KW-1133">Transmembrane helix</keyword>
<comment type="caution">
    <text evidence="6">The sequence shown here is derived from an EMBL/GenBank/DDBJ whole genome shotgun (WGS) entry which is preliminary data.</text>
</comment>
<evidence type="ECO:0000256" key="3">
    <source>
        <dbReference type="ARBA" id="ARBA00022989"/>
    </source>
</evidence>
<reference evidence="6" key="1">
    <citation type="submission" date="2019-09" db="EMBL/GenBank/DDBJ databases">
        <title>Draft genome information of white flower Hibiscus syriacus.</title>
        <authorList>
            <person name="Kim Y.-M."/>
        </authorList>
    </citation>
    <scope>NUCLEOTIDE SEQUENCE [LARGE SCALE GENOMIC DNA]</scope>
    <source>
        <strain evidence="6">YM2019G1</strain>
    </source>
</reference>
<accession>A0A6A2ZYL8</accession>
<dbReference type="EMBL" id="VEPZ02001055">
    <property type="protein sequence ID" value="KAE8697090.1"/>
    <property type="molecule type" value="Genomic_DNA"/>
</dbReference>
<dbReference type="GO" id="GO:0016020">
    <property type="term" value="C:membrane"/>
    <property type="evidence" value="ECO:0007669"/>
    <property type="project" value="UniProtKB-SubCell"/>
</dbReference>
<keyword evidence="7" id="KW-1185">Reference proteome</keyword>
<sequence length="359" mass="40029">MGGLKERFQAFMNNRWFLLLRCGYNPVLELTIFLGACLRFCRCFAQSSWLWWDLVDCFWESSSFASVGYVRLIICGSQCPDLLQHSCSCFLCAKLPQEQGSSGGNSKGIFCFEWCSFDSIYTAINFPDQGSLILMLALGPSMCVPPPLGCLLDGNHNSGRCWLTDSGKCEEDERSSGWGGLYLDVGFDHSRILAYHAVSSIRFRIRHLELSRSDGGFVSEIIVRDHAYPRPADNAVVQLVMALLPLELFGLKKFGALYNFLNLANPAGTLIFSSLIASSIYDREAEKQAHQYHMEPRIPRSILSGMFGVDEPPKCEGSICLFLSSMIMSGFCIIAAGLSVIIVYRTKTVFAHFYGKSHT</sequence>
<evidence type="ECO:0000313" key="6">
    <source>
        <dbReference type="EMBL" id="KAE8697090.1"/>
    </source>
</evidence>
<comment type="subcellular location">
    <subcellularLocation>
        <location evidence="1">Membrane</location>
        <topology evidence="1">Multi-pass membrane protein</topology>
    </subcellularLocation>
</comment>
<dbReference type="AlphaFoldDB" id="A0A6A2ZYL8"/>
<evidence type="ECO:0000313" key="7">
    <source>
        <dbReference type="Proteomes" id="UP000436088"/>
    </source>
</evidence>
<gene>
    <name evidence="6" type="ORF">F3Y22_tig00110633pilonHSYRG00029</name>
</gene>